<sequence length="106" mass="11056">MLACVIVPPNSTRMGPFAVITMLLPSKPRRSEWPSQASAPNSAQNTRCCCSSKAAKSVSAPVLSTQRLATPTGRLSPKRPSSRTSLVSGTGASIPVAVRTSSATMR</sequence>
<feature type="compositionally biased region" description="Polar residues" evidence="1">
    <location>
        <begin position="82"/>
        <end position="91"/>
    </location>
</feature>
<dbReference type="Proteomes" id="UP001501624">
    <property type="component" value="Unassembled WGS sequence"/>
</dbReference>
<gene>
    <name evidence="2" type="ORF">GCM10022380_70170</name>
</gene>
<reference evidence="3" key="1">
    <citation type="journal article" date="2019" name="Int. J. Syst. Evol. Microbiol.">
        <title>The Global Catalogue of Microorganisms (GCM) 10K type strain sequencing project: providing services to taxonomists for standard genome sequencing and annotation.</title>
        <authorList>
            <consortium name="The Broad Institute Genomics Platform"/>
            <consortium name="The Broad Institute Genome Sequencing Center for Infectious Disease"/>
            <person name="Wu L."/>
            <person name="Ma J."/>
        </authorList>
    </citation>
    <scope>NUCLEOTIDE SEQUENCE [LARGE SCALE GENOMIC DNA]</scope>
    <source>
        <strain evidence="3">JCM 17017</strain>
    </source>
</reference>
<feature type="region of interest" description="Disordered" evidence="1">
    <location>
        <begin position="61"/>
        <end position="106"/>
    </location>
</feature>
<evidence type="ECO:0000313" key="2">
    <source>
        <dbReference type="EMBL" id="GAA3841973.1"/>
    </source>
</evidence>
<proteinExistence type="predicted"/>
<dbReference type="EMBL" id="BAABCM010000013">
    <property type="protein sequence ID" value="GAA3841973.1"/>
    <property type="molecule type" value="Genomic_DNA"/>
</dbReference>
<name>A0ABP7JE23_9PSEU</name>
<comment type="caution">
    <text evidence="2">The sequence shown here is derived from an EMBL/GenBank/DDBJ whole genome shotgun (WGS) entry which is preliminary data.</text>
</comment>
<keyword evidence="3" id="KW-1185">Reference proteome</keyword>
<organism evidence="2 3">
    <name type="scientific">Amycolatopsis tucumanensis</name>
    <dbReference type="NCBI Taxonomy" id="401106"/>
    <lineage>
        <taxon>Bacteria</taxon>
        <taxon>Bacillati</taxon>
        <taxon>Actinomycetota</taxon>
        <taxon>Actinomycetes</taxon>
        <taxon>Pseudonocardiales</taxon>
        <taxon>Pseudonocardiaceae</taxon>
        <taxon>Amycolatopsis</taxon>
    </lineage>
</organism>
<protein>
    <submittedName>
        <fullName evidence="2">Uncharacterized protein</fullName>
    </submittedName>
</protein>
<accession>A0ABP7JE23</accession>
<evidence type="ECO:0000256" key="1">
    <source>
        <dbReference type="SAM" id="MobiDB-lite"/>
    </source>
</evidence>
<evidence type="ECO:0000313" key="3">
    <source>
        <dbReference type="Proteomes" id="UP001501624"/>
    </source>
</evidence>